<dbReference type="InterPro" id="IPR002934">
    <property type="entry name" value="Polymerase_NTP_transf_dom"/>
</dbReference>
<dbReference type="Pfam" id="PF01909">
    <property type="entry name" value="NTP_transf_2"/>
    <property type="match status" value="1"/>
</dbReference>
<dbReference type="EMBL" id="LWQU01000139">
    <property type="protein sequence ID" value="OAN50475.1"/>
    <property type="molecule type" value="Genomic_DNA"/>
</dbReference>
<keyword evidence="4" id="KW-0548">Nucleotidyltransferase</keyword>
<evidence type="ECO:0000313" key="12">
    <source>
        <dbReference type="Proteomes" id="UP000078543"/>
    </source>
</evidence>
<proteinExistence type="inferred from homology"/>
<dbReference type="PANTHER" id="PTHR33571">
    <property type="entry name" value="SSL8005 PROTEIN"/>
    <property type="match status" value="1"/>
</dbReference>
<feature type="domain" description="Polymerase nucleotidyl transferase" evidence="10">
    <location>
        <begin position="21"/>
        <end position="88"/>
    </location>
</feature>
<dbReference type="STRING" id="1437059.A6A05_12480"/>
<accession>A0A178MQX5</accession>
<evidence type="ECO:0000256" key="3">
    <source>
        <dbReference type="ARBA" id="ARBA00022679"/>
    </source>
</evidence>
<dbReference type="InterPro" id="IPR043519">
    <property type="entry name" value="NT_sf"/>
</dbReference>
<keyword evidence="7" id="KW-0067">ATP-binding</keyword>
<protein>
    <submittedName>
        <fullName evidence="11">Nucleotidyltransferase</fullName>
    </submittedName>
</protein>
<evidence type="ECO:0000256" key="4">
    <source>
        <dbReference type="ARBA" id="ARBA00022695"/>
    </source>
</evidence>
<sequence length="104" mass="11479">MPGIPSLDDIVRVLKDHETDFRACGVTRLTVFGSVARGDATEDSDIDLVIDYDSDSRFSLLTLADVQMNATSWLGRKVDVVSRRALKSRFAAFVERDGVDVFPA</sequence>
<comment type="caution">
    <text evidence="11">The sequence shown here is derived from an EMBL/GenBank/DDBJ whole genome shotgun (WGS) entry which is preliminary data.</text>
</comment>
<dbReference type="RefSeq" id="WP_068500393.1">
    <property type="nucleotide sequence ID" value="NZ_LWQU01000139.1"/>
</dbReference>
<keyword evidence="5" id="KW-0479">Metal-binding</keyword>
<dbReference type="InterPro" id="IPR052038">
    <property type="entry name" value="Type-VII_TA_antitoxin"/>
</dbReference>
<dbReference type="CDD" id="cd05403">
    <property type="entry name" value="NT_KNTase_like"/>
    <property type="match status" value="1"/>
</dbReference>
<organism evidence="11 12">
    <name type="scientific">Magnetospirillum moscoviense</name>
    <dbReference type="NCBI Taxonomy" id="1437059"/>
    <lineage>
        <taxon>Bacteria</taxon>
        <taxon>Pseudomonadati</taxon>
        <taxon>Pseudomonadota</taxon>
        <taxon>Alphaproteobacteria</taxon>
        <taxon>Rhodospirillales</taxon>
        <taxon>Rhodospirillaceae</taxon>
        <taxon>Magnetospirillum</taxon>
    </lineage>
</organism>
<name>A0A178MQX5_9PROT</name>
<dbReference type="GO" id="GO:0046872">
    <property type="term" value="F:metal ion binding"/>
    <property type="evidence" value="ECO:0007669"/>
    <property type="project" value="UniProtKB-KW"/>
</dbReference>
<evidence type="ECO:0000259" key="10">
    <source>
        <dbReference type="Pfam" id="PF01909"/>
    </source>
</evidence>
<evidence type="ECO:0000256" key="8">
    <source>
        <dbReference type="ARBA" id="ARBA00022842"/>
    </source>
</evidence>
<evidence type="ECO:0000256" key="1">
    <source>
        <dbReference type="ARBA" id="ARBA00001946"/>
    </source>
</evidence>
<gene>
    <name evidence="11" type="ORF">A6A05_12480</name>
</gene>
<evidence type="ECO:0000256" key="6">
    <source>
        <dbReference type="ARBA" id="ARBA00022741"/>
    </source>
</evidence>
<comment type="cofactor">
    <cofactor evidence="1">
        <name>Mg(2+)</name>
        <dbReference type="ChEBI" id="CHEBI:18420"/>
    </cofactor>
</comment>
<dbReference type="SUPFAM" id="SSF81301">
    <property type="entry name" value="Nucleotidyltransferase"/>
    <property type="match status" value="1"/>
</dbReference>
<keyword evidence="12" id="KW-1185">Reference proteome</keyword>
<dbReference type="AlphaFoldDB" id="A0A178MQX5"/>
<evidence type="ECO:0000256" key="7">
    <source>
        <dbReference type="ARBA" id="ARBA00022840"/>
    </source>
</evidence>
<comment type="similarity">
    <text evidence="9">Belongs to the MntA antitoxin family.</text>
</comment>
<keyword evidence="2" id="KW-1277">Toxin-antitoxin system</keyword>
<dbReference type="OrthoDB" id="559450at2"/>
<keyword evidence="8" id="KW-0460">Magnesium</keyword>
<reference evidence="11 12" key="1">
    <citation type="submission" date="2016-04" db="EMBL/GenBank/DDBJ databases">
        <title>Draft genome sequence of freshwater magnetotactic bacteria Magnetospirillum marisnigri SP-1 and Magnetospirillum moscoviense BB-1.</title>
        <authorList>
            <person name="Koziaeva V."/>
            <person name="Dziuba M.V."/>
            <person name="Ivanov T.M."/>
            <person name="Kuznetsov B."/>
            <person name="Grouzdev D.S."/>
        </authorList>
    </citation>
    <scope>NUCLEOTIDE SEQUENCE [LARGE SCALE GENOMIC DNA]</scope>
    <source>
        <strain evidence="11 12">BB-1</strain>
    </source>
</reference>
<keyword evidence="6" id="KW-0547">Nucleotide-binding</keyword>
<dbReference type="GO" id="GO:0005524">
    <property type="term" value="F:ATP binding"/>
    <property type="evidence" value="ECO:0007669"/>
    <property type="project" value="UniProtKB-KW"/>
</dbReference>
<evidence type="ECO:0000256" key="9">
    <source>
        <dbReference type="ARBA" id="ARBA00038276"/>
    </source>
</evidence>
<dbReference type="PANTHER" id="PTHR33571:SF14">
    <property type="entry name" value="PROTEIN ADENYLYLTRANSFERASE MJ0435-RELATED"/>
    <property type="match status" value="1"/>
</dbReference>
<keyword evidence="3 11" id="KW-0808">Transferase</keyword>
<dbReference type="GO" id="GO:0016779">
    <property type="term" value="F:nucleotidyltransferase activity"/>
    <property type="evidence" value="ECO:0007669"/>
    <property type="project" value="UniProtKB-KW"/>
</dbReference>
<evidence type="ECO:0000256" key="5">
    <source>
        <dbReference type="ARBA" id="ARBA00022723"/>
    </source>
</evidence>
<dbReference type="Proteomes" id="UP000078543">
    <property type="component" value="Unassembled WGS sequence"/>
</dbReference>
<evidence type="ECO:0000313" key="11">
    <source>
        <dbReference type="EMBL" id="OAN50475.1"/>
    </source>
</evidence>
<evidence type="ECO:0000256" key="2">
    <source>
        <dbReference type="ARBA" id="ARBA00022649"/>
    </source>
</evidence>
<dbReference type="Gene3D" id="3.30.460.10">
    <property type="entry name" value="Beta Polymerase, domain 2"/>
    <property type="match status" value="1"/>
</dbReference>